<accession>K2FAB1</accession>
<proteinExistence type="predicted"/>
<name>K2FAB1_9BACT</name>
<gene>
    <name evidence="2" type="ORF">ACD_3C00105G0014</name>
</gene>
<evidence type="ECO:0000313" key="2">
    <source>
        <dbReference type="EMBL" id="EKE28076.1"/>
    </source>
</evidence>
<dbReference type="AlphaFoldDB" id="K2FAB1"/>
<organism evidence="2">
    <name type="scientific">uncultured bacterium</name>
    <name type="common">gcode 4</name>
    <dbReference type="NCBI Taxonomy" id="1234023"/>
    <lineage>
        <taxon>Bacteria</taxon>
        <taxon>environmental samples</taxon>
    </lineage>
</organism>
<dbReference type="EMBL" id="AMFJ01000379">
    <property type="protein sequence ID" value="EKE28076.1"/>
    <property type="molecule type" value="Genomic_DNA"/>
</dbReference>
<evidence type="ECO:0000256" key="1">
    <source>
        <dbReference type="SAM" id="SignalP"/>
    </source>
</evidence>
<keyword evidence="1" id="KW-0732">Signal</keyword>
<feature type="chain" id="PRO_5017209179" evidence="1">
    <location>
        <begin position="21"/>
        <end position="670"/>
    </location>
</feature>
<feature type="signal peptide" evidence="1">
    <location>
        <begin position="1"/>
        <end position="20"/>
    </location>
</feature>
<protein>
    <submittedName>
        <fullName evidence="2">Uncharacterized protein</fullName>
    </submittedName>
</protein>
<comment type="caution">
    <text evidence="2">The sequence shown here is derived from an EMBL/GenBank/DDBJ whole genome shotgun (WGS) entry which is preliminary data.</text>
</comment>
<reference evidence="2" key="1">
    <citation type="journal article" date="2012" name="Science">
        <title>Fermentation, hydrogen, and sulfur metabolism in multiple uncultivated bacterial phyla.</title>
        <authorList>
            <person name="Wrighton K.C."/>
            <person name="Thomas B.C."/>
            <person name="Sharon I."/>
            <person name="Miller C.S."/>
            <person name="Castelle C.J."/>
            <person name="VerBerkmoes N.C."/>
            <person name="Wilkins M.J."/>
            <person name="Hettich R.L."/>
            <person name="Lipton M.S."/>
            <person name="Williams K.H."/>
            <person name="Long P.E."/>
            <person name="Banfield J.F."/>
        </authorList>
    </citation>
    <scope>NUCLEOTIDE SEQUENCE [LARGE SCALE GENOMIC DNA]</scope>
</reference>
<sequence>MKKVIIFFLIHILIISNANAQNYLDLITEFWEPSKSITTNDYFNVRTSKNYVFFDFNKSVNVVSWEEIIMTLTIASWWWPNSIKDIAKNYEWEVELWINEWEFKFVNKWWDANSLDNLLIWWNSTNPPKYEWEWNKNDISSDVEWYLPTIAFSKTDGWKKTIKLKFLKKWKYQISAYPKVNWYEVTKTSINIEDKTSLADITWLWKDCQIENQVNLAHYDWSLSEKFTKKYSDYSSISMFPYYLKDLNKFSSILKKNWKDIYISNWKEYSTSYTNYYSNPTTKDWKIFYFIQQSSDKKKFLVKWSFEENKFSEEKKYDNIYSLTLSKDWKSYAYIATSKWKEILIKDWKEYTNYIKYFRINYSSDWKSFIFIWSKDWKKFSIVKDFIEHKTPYSSFLYATVSKEWKVAYVTEKNKQYAVFMNSKEIWSYQLVYSLEYSENWKDLYYTAFDKKTSNILAYKNWKEIDSWLNIWQDFAVNWNNYYGVWNKNKEIYFTSNWKTINTKIKSDWFSLNWFAYSRNTNEFALNNVTANYDAMSWRHVVWSSSSILKNWVKSIDFSYIYDMYFDSENNFRFLAIPFVKDTREVMLYDFKCWNSKAVTISPNPTAPEVKYKVLKQTQVISLSSSLKKISKEKRDNLLSKLKIIALKPKLTESKKNLYEDIIKAIENMK</sequence>